<evidence type="ECO:0000313" key="2">
    <source>
        <dbReference type="EMBL" id="CAB3833830.1"/>
    </source>
</evidence>
<protein>
    <submittedName>
        <fullName evidence="2">Uncharacterized protein</fullName>
    </submittedName>
</protein>
<feature type="transmembrane region" description="Helical" evidence="1">
    <location>
        <begin position="49"/>
        <end position="69"/>
    </location>
</feature>
<reference evidence="2 3" key="1">
    <citation type="submission" date="2020-04" db="EMBL/GenBank/DDBJ databases">
        <authorList>
            <person name="De Canck E."/>
        </authorList>
    </citation>
    <scope>NUCLEOTIDE SEQUENCE [LARGE SCALE GENOMIC DNA]</scope>
    <source>
        <strain evidence="2 3">LMG 26841</strain>
    </source>
</reference>
<evidence type="ECO:0000313" key="3">
    <source>
        <dbReference type="Proteomes" id="UP000494272"/>
    </source>
</evidence>
<dbReference type="Proteomes" id="UP000494272">
    <property type="component" value="Unassembled WGS sequence"/>
</dbReference>
<accession>A0A6S7D629</accession>
<keyword evidence="1" id="KW-1133">Transmembrane helix</keyword>
<dbReference type="AlphaFoldDB" id="A0A6S7D629"/>
<organism evidence="2 3">
    <name type="scientific">Achromobacter dolens</name>
    <dbReference type="NCBI Taxonomy" id="1287738"/>
    <lineage>
        <taxon>Bacteria</taxon>
        <taxon>Pseudomonadati</taxon>
        <taxon>Pseudomonadota</taxon>
        <taxon>Betaproteobacteria</taxon>
        <taxon>Burkholderiales</taxon>
        <taxon>Alcaligenaceae</taxon>
        <taxon>Achromobacter</taxon>
    </lineage>
</organism>
<gene>
    <name evidence="2" type="ORF">LMG26841_01108</name>
</gene>
<dbReference type="RefSeq" id="WP_175166911.1">
    <property type="nucleotide sequence ID" value="NZ_CADIKW010000001.1"/>
</dbReference>
<proteinExistence type="predicted"/>
<keyword evidence="1" id="KW-0812">Transmembrane</keyword>
<keyword evidence="3" id="KW-1185">Reference proteome</keyword>
<name>A0A6S7D629_9BURK</name>
<feature type="transmembrane region" description="Helical" evidence="1">
    <location>
        <begin position="6"/>
        <end position="29"/>
    </location>
</feature>
<sequence length="129" mass="14745">MFPLEILLLIGGMALAVGIAALVVAIQVLRFIHWGYWADDATHGERPHFTGPLLALVFSLLAASEILPFHPIFDRIHELNPVPPWATEYYMVAMLGLMVLSWAYGGRIKHWLWNRLRRWLRRSGARSES</sequence>
<dbReference type="GeneID" id="94354653"/>
<evidence type="ECO:0000256" key="1">
    <source>
        <dbReference type="SAM" id="Phobius"/>
    </source>
</evidence>
<feature type="transmembrane region" description="Helical" evidence="1">
    <location>
        <begin position="89"/>
        <end position="108"/>
    </location>
</feature>
<dbReference type="EMBL" id="CADIKW010000001">
    <property type="protein sequence ID" value="CAB3833830.1"/>
    <property type="molecule type" value="Genomic_DNA"/>
</dbReference>
<keyword evidence="1" id="KW-0472">Membrane</keyword>